<comment type="subcellular location">
    <subcellularLocation>
        <location evidence="1">Endomembrane system</location>
        <topology evidence="1">Multi-pass membrane protein</topology>
    </subcellularLocation>
</comment>
<accession>A0A0C2W167</accession>
<evidence type="ECO:0000313" key="5">
    <source>
        <dbReference type="EMBL" id="KIL49883.1"/>
    </source>
</evidence>
<dbReference type="GO" id="GO:0016020">
    <property type="term" value="C:membrane"/>
    <property type="evidence" value="ECO:0007669"/>
    <property type="project" value="InterPro"/>
</dbReference>
<sequence length="108" mass="12058">MTSVLILLFMTFFGALGGFFFKKASAVLKENRLSFLVNMGIGGSFYVAGALLNILLLTKLPYSIVFPLTAITYFWTLFISKIWLQEALTTKKIIGVVFILVGCFFLVQ</sequence>
<dbReference type="Gene3D" id="1.10.3730.20">
    <property type="match status" value="1"/>
</dbReference>
<evidence type="ECO:0000256" key="2">
    <source>
        <dbReference type="ARBA" id="ARBA00007362"/>
    </source>
</evidence>
<dbReference type="Proteomes" id="UP000031938">
    <property type="component" value="Unassembled WGS sequence"/>
</dbReference>
<evidence type="ECO:0000313" key="6">
    <source>
        <dbReference type="Proteomes" id="UP000031938"/>
    </source>
</evidence>
<dbReference type="SUPFAM" id="SSF103481">
    <property type="entry name" value="Multidrug resistance efflux transporter EmrE"/>
    <property type="match status" value="1"/>
</dbReference>
<comment type="similarity">
    <text evidence="2">Belongs to the EamA transporter family.</text>
</comment>
<evidence type="ECO:0000259" key="4">
    <source>
        <dbReference type="Pfam" id="PF00892"/>
    </source>
</evidence>
<reference evidence="5 6" key="1">
    <citation type="submission" date="2015-01" db="EMBL/GenBank/DDBJ databases">
        <title>Genome sequencing of Jeotgalibacillus soli.</title>
        <authorList>
            <person name="Goh K.M."/>
            <person name="Chan K.-G."/>
            <person name="Yaakop A.S."/>
            <person name="Ee R."/>
            <person name="Gan H.M."/>
            <person name="Chan C.S."/>
        </authorList>
    </citation>
    <scope>NUCLEOTIDE SEQUENCE [LARGE SCALE GENOMIC DNA]</scope>
    <source>
        <strain evidence="5 6">P9</strain>
    </source>
</reference>
<name>A0A0C2W167_9BACL</name>
<dbReference type="PATRIC" id="fig|889306.3.peg.1360"/>
<feature type="transmembrane region" description="Helical" evidence="3">
    <location>
        <begin position="64"/>
        <end position="84"/>
    </location>
</feature>
<feature type="domain" description="EamA" evidence="4">
    <location>
        <begin position="4"/>
        <end position="107"/>
    </location>
</feature>
<comment type="caution">
    <text evidence="5">The sequence shown here is derived from an EMBL/GenBank/DDBJ whole genome shotgun (WGS) entry which is preliminary data.</text>
</comment>
<keyword evidence="3" id="KW-0472">Membrane</keyword>
<keyword evidence="6" id="KW-1185">Reference proteome</keyword>
<protein>
    <submittedName>
        <fullName evidence="5">Multidrug transporter</fullName>
    </submittedName>
</protein>
<dbReference type="RefSeq" id="WP_041087160.1">
    <property type="nucleotide sequence ID" value="NZ_JXRP01000009.1"/>
</dbReference>
<dbReference type="InterPro" id="IPR037185">
    <property type="entry name" value="EmrE-like"/>
</dbReference>
<dbReference type="OrthoDB" id="129711at2"/>
<evidence type="ECO:0000256" key="3">
    <source>
        <dbReference type="SAM" id="Phobius"/>
    </source>
</evidence>
<keyword evidence="3" id="KW-1133">Transmembrane helix</keyword>
<dbReference type="EMBL" id="JXRP01000009">
    <property type="protein sequence ID" value="KIL49883.1"/>
    <property type="molecule type" value="Genomic_DNA"/>
</dbReference>
<dbReference type="Pfam" id="PF00892">
    <property type="entry name" value="EamA"/>
    <property type="match status" value="1"/>
</dbReference>
<dbReference type="STRING" id="889306.KP78_13510"/>
<keyword evidence="3" id="KW-0812">Transmembrane</keyword>
<gene>
    <name evidence="5" type="ORF">KP78_13510</name>
</gene>
<evidence type="ECO:0000256" key="1">
    <source>
        <dbReference type="ARBA" id="ARBA00004127"/>
    </source>
</evidence>
<organism evidence="5 6">
    <name type="scientific">Jeotgalibacillus soli</name>
    <dbReference type="NCBI Taxonomy" id="889306"/>
    <lineage>
        <taxon>Bacteria</taxon>
        <taxon>Bacillati</taxon>
        <taxon>Bacillota</taxon>
        <taxon>Bacilli</taxon>
        <taxon>Bacillales</taxon>
        <taxon>Caryophanaceae</taxon>
        <taxon>Jeotgalibacillus</taxon>
    </lineage>
</organism>
<dbReference type="AlphaFoldDB" id="A0A0C2W167"/>
<feature type="transmembrane region" description="Helical" evidence="3">
    <location>
        <begin position="33"/>
        <end position="57"/>
    </location>
</feature>
<dbReference type="InterPro" id="IPR000620">
    <property type="entry name" value="EamA_dom"/>
</dbReference>
<proteinExistence type="inferred from homology"/>